<evidence type="ECO:0000313" key="1">
    <source>
        <dbReference type="EMBL" id="BEH03443.1"/>
    </source>
</evidence>
<dbReference type="AlphaFoldDB" id="A0AAN0KHI2"/>
<dbReference type="Proteomes" id="UP001431656">
    <property type="component" value="Chromosome"/>
</dbReference>
<reference evidence="1" key="1">
    <citation type="journal article" date="2024" name="Int. J. Syst. Evol. Microbiol.">
        <title>Brooklawnia propionicigenes sp. nov., a facultatively anaerobic, propionate-producing bacterium isolated from a methanogenic reactor treating waste from cattle farms.</title>
        <authorList>
            <person name="Akita Y."/>
            <person name="Ueki A."/>
            <person name="Tonouchi A."/>
            <person name="Sugawara Y."/>
            <person name="Honma S."/>
            <person name="Kaku N."/>
            <person name="Ueki K."/>
        </authorList>
    </citation>
    <scope>NUCLEOTIDE SEQUENCE</scope>
    <source>
        <strain evidence="1">SH051</strain>
    </source>
</reference>
<protein>
    <submittedName>
        <fullName evidence="1">Uncharacterized protein</fullName>
    </submittedName>
</protein>
<name>A0AAN0KHI2_9ACTN</name>
<sequence>MFEVVLKELGDSLGGGDVEASIHCQLGHLAEQLLMIGCWPVISVTIHSGSHSHAERLLPERVFVPHTNGPGAS</sequence>
<proteinExistence type="predicted"/>
<keyword evidence="2" id="KW-1185">Reference proteome</keyword>
<accession>A0AAN0KHI2</accession>
<evidence type="ECO:0000313" key="2">
    <source>
        <dbReference type="Proteomes" id="UP001431656"/>
    </source>
</evidence>
<dbReference type="KEGG" id="broo:brsh051_27240"/>
<dbReference type="EMBL" id="AP028056">
    <property type="protein sequence ID" value="BEH03443.1"/>
    <property type="molecule type" value="Genomic_DNA"/>
</dbReference>
<gene>
    <name evidence="1" type="ORF">brsh051_27240</name>
</gene>
<organism evidence="1 2">
    <name type="scientific">Brooklawnia propionicigenes</name>
    <dbReference type="NCBI Taxonomy" id="3041175"/>
    <lineage>
        <taxon>Bacteria</taxon>
        <taxon>Bacillati</taxon>
        <taxon>Actinomycetota</taxon>
        <taxon>Actinomycetes</taxon>
        <taxon>Propionibacteriales</taxon>
        <taxon>Propionibacteriaceae</taxon>
        <taxon>Brooklawnia</taxon>
    </lineage>
</organism>